<dbReference type="EMBL" id="GDHC01003587">
    <property type="protein sequence ID" value="JAQ15042.1"/>
    <property type="molecule type" value="Transcribed_RNA"/>
</dbReference>
<name>A0A146M7M7_LYGHE</name>
<protein>
    <submittedName>
        <fullName evidence="2">Uncharacterized protein</fullName>
    </submittedName>
</protein>
<evidence type="ECO:0000313" key="2">
    <source>
        <dbReference type="EMBL" id="JAQ15042.1"/>
    </source>
</evidence>
<evidence type="ECO:0000313" key="3">
    <source>
        <dbReference type="EMBL" id="JAQ15717.1"/>
    </source>
</evidence>
<feature type="region of interest" description="Disordered" evidence="1">
    <location>
        <begin position="100"/>
        <end position="119"/>
    </location>
</feature>
<sequence>MLDTQTRLRVAHGFAKCCYLIGNHRMGVVLLHSVQHIHGDVNPSCLAEYAASLRQLSVDDKVRIDAATDIETGIAAICKVFRRTASLIVAHKVIDDADHNTQTNVGVKHESGNTRGNDK</sequence>
<organism evidence="2">
    <name type="scientific">Lygus hesperus</name>
    <name type="common">Western plant bug</name>
    <dbReference type="NCBI Taxonomy" id="30085"/>
    <lineage>
        <taxon>Eukaryota</taxon>
        <taxon>Metazoa</taxon>
        <taxon>Ecdysozoa</taxon>
        <taxon>Arthropoda</taxon>
        <taxon>Hexapoda</taxon>
        <taxon>Insecta</taxon>
        <taxon>Pterygota</taxon>
        <taxon>Neoptera</taxon>
        <taxon>Paraneoptera</taxon>
        <taxon>Hemiptera</taxon>
        <taxon>Heteroptera</taxon>
        <taxon>Panheteroptera</taxon>
        <taxon>Cimicomorpha</taxon>
        <taxon>Miridae</taxon>
        <taxon>Mirini</taxon>
        <taxon>Lygus</taxon>
    </lineage>
</organism>
<reference evidence="2" key="1">
    <citation type="journal article" date="2016" name="Gigascience">
        <title>De novo construction of an expanded transcriptome assembly for the western tarnished plant bug, Lygus hesperus.</title>
        <authorList>
            <person name="Tassone E.E."/>
            <person name="Geib S.M."/>
            <person name="Hall B."/>
            <person name="Fabrick J.A."/>
            <person name="Brent C.S."/>
            <person name="Hull J.J."/>
        </authorList>
    </citation>
    <scope>NUCLEOTIDE SEQUENCE</scope>
</reference>
<accession>A0A146M7M7</accession>
<dbReference type="AlphaFoldDB" id="A0A146M7M7"/>
<evidence type="ECO:0000256" key="1">
    <source>
        <dbReference type="SAM" id="MobiDB-lite"/>
    </source>
</evidence>
<feature type="compositionally biased region" description="Basic and acidic residues" evidence="1">
    <location>
        <begin position="107"/>
        <end position="119"/>
    </location>
</feature>
<proteinExistence type="predicted"/>
<dbReference type="EMBL" id="GDHC01002912">
    <property type="protein sequence ID" value="JAQ15717.1"/>
    <property type="molecule type" value="Transcribed_RNA"/>
</dbReference>
<gene>
    <name evidence="2" type="ORF">g.39231</name>
    <name evidence="3" type="ORF">g.39235</name>
</gene>